<dbReference type="RefSeq" id="WP_262095488.1">
    <property type="nucleotide sequence ID" value="NZ_JAOEGN010000002.1"/>
</dbReference>
<proteinExistence type="predicted"/>
<gene>
    <name evidence="1" type="ORF">N7603_01190</name>
</gene>
<evidence type="ECO:0000313" key="1">
    <source>
        <dbReference type="EMBL" id="MCU0104265.1"/>
    </source>
</evidence>
<reference evidence="2" key="1">
    <citation type="submission" date="2023-07" db="EMBL/GenBank/DDBJ databases">
        <title>Novel Mycoplasma species identified in domestic and wild animals.</title>
        <authorList>
            <person name="Volokhov D.V."/>
            <person name="Furtak V.A."/>
            <person name="Zagorodnyaya T.A."/>
        </authorList>
    </citation>
    <scope>NUCLEOTIDE SEQUENCE [LARGE SCALE GENOMIC DNA]</scope>
    <source>
        <strain evidence="2">92-19</strain>
    </source>
</reference>
<comment type="caution">
    <text evidence="1">The sequence shown here is derived from an EMBL/GenBank/DDBJ whole genome shotgun (WGS) entry which is preliminary data.</text>
</comment>
<dbReference type="EMBL" id="JAOEGN010000002">
    <property type="protein sequence ID" value="MCU0104265.1"/>
    <property type="molecule type" value="Genomic_DNA"/>
</dbReference>
<accession>A0ABT2PTI7</accession>
<name>A0ABT2PTI7_9MOLU</name>
<organism evidence="1 2">
    <name type="scientific">Paracholeplasma vituli</name>
    <dbReference type="NCBI Taxonomy" id="69473"/>
    <lineage>
        <taxon>Bacteria</taxon>
        <taxon>Bacillati</taxon>
        <taxon>Mycoplasmatota</taxon>
        <taxon>Mollicutes</taxon>
        <taxon>Acholeplasmatales</taxon>
        <taxon>Acholeplasmataceae</taxon>
        <taxon>Paracholeplasma</taxon>
    </lineage>
</organism>
<keyword evidence="2" id="KW-1185">Reference proteome</keyword>
<protein>
    <submittedName>
        <fullName evidence="1">Uncharacterized protein</fullName>
    </submittedName>
</protein>
<dbReference type="Proteomes" id="UP001209076">
    <property type="component" value="Unassembled WGS sequence"/>
</dbReference>
<sequence length="270" mass="31338">MDNIAVKPLEIKIALQKQACFGGAWYHKVMSIEYPFYGIEGTVTLPIPFIRRYDQNYKAKHVVDLNHKNLDVSSIYMGGHASDESDVGLALFRGYLDDQISTGAFVYRPFWRYITDEFEDIGTYDLEKGRNYAATLLSERNGIKNIYAQYHPSFTEYYYLPGDTLKLSLFSPKPNFMQLQITVIDVSRLPYSANLRRRYQMKVPQTFLSPMFSSKGHGTDMPKTYKRVNAIDQVRNEGKEAILTKTEILNAQWKNCFLYYKENNTLFKTL</sequence>
<evidence type="ECO:0000313" key="2">
    <source>
        <dbReference type="Proteomes" id="UP001209076"/>
    </source>
</evidence>